<dbReference type="InterPro" id="IPR003615">
    <property type="entry name" value="HNH_nuc"/>
</dbReference>
<evidence type="ECO:0000313" key="4">
    <source>
        <dbReference type="Proteomes" id="UP001162885"/>
    </source>
</evidence>
<evidence type="ECO:0000313" key="3">
    <source>
        <dbReference type="EMBL" id="UNB98250.1"/>
    </source>
</evidence>
<name>A0AAX2ZS69_9MYCO</name>
<feature type="region of interest" description="Disordered" evidence="1">
    <location>
        <begin position="294"/>
        <end position="378"/>
    </location>
</feature>
<feature type="compositionally biased region" description="Low complexity" evidence="1">
    <location>
        <begin position="363"/>
        <end position="377"/>
    </location>
</feature>
<dbReference type="RefSeq" id="WP_077743432.1">
    <property type="nucleotide sequence ID" value="NZ_AP022579.1"/>
</dbReference>
<dbReference type="InterPro" id="IPR003870">
    <property type="entry name" value="DUF222"/>
</dbReference>
<dbReference type="SMART" id="SM00507">
    <property type="entry name" value="HNHc"/>
    <property type="match status" value="1"/>
</dbReference>
<accession>A0AAX2ZS69</accession>
<protein>
    <submittedName>
        <fullName evidence="3">DUF222 domain-containing protein</fullName>
    </submittedName>
</protein>
<feature type="domain" description="HNH nuclease" evidence="2">
    <location>
        <begin position="384"/>
        <end position="435"/>
    </location>
</feature>
<dbReference type="Proteomes" id="UP001162885">
    <property type="component" value="Chromosome"/>
</dbReference>
<sequence length="551" mass="59907">MFDRLSDVELIDQISAATRAESMAIAARLAAIGALDRLREQELVDRIYWRTDPFEEVSAEVSAAMRISRGRGGTQVHHARVLRDKLPQVAARFAVGDIDYRVVRMIIARTETTDPSVWAELDAELAARAAQWMRLSEKQLRVRVDHWVATHDPNGQRIPPDLAQDRFVQIDAGSPGTATIWANVDAEDGAALDQRLDALADTVCEHDPRSRERRRADAIGPLARLEAQLVCRCGRDDCPAAQKRAAADAAVVHVLAEQATLDGTSNDPGYLPGYGILPADRVRDLAGRARLKPVRVPAASSAPATPGAVADTSEATEPGEAMTATDTADSGVPGETSAPTGSGEVAEPGESADLSEPAESDGSAPRSAPAASEASRPGYRPSVALSEFIRWRDLTCRFPGCDAPVQRCDIDHTVPYPQGPTHPSNTKLYCRAHHLLKTFCPGWSDRQLPDGTVQITTPTGHTHTTEPHGAAIFPTLGIPTGDLDPEPPGPTPNANPHRAVKMPKRSRTREQDRHDRINQERQLRAELNHDIETERQYQAWLAEEHGPPPPF</sequence>
<feature type="compositionally biased region" description="Basic and acidic residues" evidence="1">
    <location>
        <begin position="508"/>
        <end position="524"/>
    </location>
</feature>
<evidence type="ECO:0000256" key="1">
    <source>
        <dbReference type="SAM" id="MobiDB-lite"/>
    </source>
</evidence>
<evidence type="ECO:0000259" key="2">
    <source>
        <dbReference type="SMART" id="SM00507"/>
    </source>
</evidence>
<dbReference type="CDD" id="cd00085">
    <property type="entry name" value="HNHc"/>
    <property type="match status" value="1"/>
</dbReference>
<organism evidence="3 4">
    <name type="scientific">Mycolicibacterium boenickei</name>
    <dbReference type="NCBI Taxonomy" id="146017"/>
    <lineage>
        <taxon>Bacteria</taxon>
        <taxon>Bacillati</taxon>
        <taxon>Actinomycetota</taxon>
        <taxon>Actinomycetes</taxon>
        <taxon>Mycobacteriales</taxon>
        <taxon>Mycobacteriaceae</taxon>
        <taxon>Mycolicibacterium</taxon>
    </lineage>
</organism>
<feature type="region of interest" description="Disordered" evidence="1">
    <location>
        <begin position="480"/>
        <end position="524"/>
    </location>
</feature>
<feature type="compositionally biased region" description="Low complexity" evidence="1">
    <location>
        <begin position="294"/>
        <end position="310"/>
    </location>
</feature>
<proteinExistence type="predicted"/>
<dbReference type="AlphaFoldDB" id="A0AAX2ZS69"/>
<dbReference type="Pfam" id="PF02720">
    <property type="entry name" value="DUF222"/>
    <property type="match status" value="1"/>
</dbReference>
<gene>
    <name evidence="3" type="ORF">H5U98_22220</name>
</gene>
<feature type="compositionally biased region" description="Basic residues" evidence="1">
    <location>
        <begin position="498"/>
        <end position="507"/>
    </location>
</feature>
<reference evidence="3 4" key="1">
    <citation type="journal article" date="2022" name="BMC Genomics">
        <title>Comparative genome analysis of mycobacteria focusing on tRNA and non-coding RNA.</title>
        <authorList>
            <person name="Behra P.R.K."/>
            <person name="Pettersson B.M.F."/>
            <person name="Ramesh M."/>
            <person name="Das S."/>
            <person name="Dasgupta S."/>
            <person name="Kirsebom L.A."/>
        </authorList>
    </citation>
    <scope>NUCLEOTIDE SEQUENCE [LARGE SCALE GENOMIC DNA]</scope>
    <source>
        <strain evidence="3 4">DSM 44677</strain>
    </source>
</reference>
<dbReference type="EMBL" id="CP060016">
    <property type="protein sequence ID" value="UNB98250.1"/>
    <property type="molecule type" value="Genomic_DNA"/>
</dbReference>